<sequence length="60" mass="6558">MDQCCERSSTLPRLFGVVQTQTRAENFIGAQSSTSSFTHPSKGCNRGECQQGMVSSQETK</sequence>
<proteinExistence type="predicted"/>
<organism evidence="2 3">
    <name type="scientific">Toxocara canis</name>
    <name type="common">Canine roundworm</name>
    <dbReference type="NCBI Taxonomy" id="6265"/>
    <lineage>
        <taxon>Eukaryota</taxon>
        <taxon>Metazoa</taxon>
        <taxon>Ecdysozoa</taxon>
        <taxon>Nematoda</taxon>
        <taxon>Chromadorea</taxon>
        <taxon>Rhabditida</taxon>
        <taxon>Spirurina</taxon>
        <taxon>Ascaridomorpha</taxon>
        <taxon>Ascaridoidea</taxon>
        <taxon>Toxocaridae</taxon>
        <taxon>Toxocara</taxon>
    </lineage>
</organism>
<evidence type="ECO:0000256" key="1">
    <source>
        <dbReference type="SAM" id="MobiDB-lite"/>
    </source>
</evidence>
<dbReference type="AlphaFoldDB" id="A0A0B2V0X7"/>
<reference evidence="2 3" key="1">
    <citation type="submission" date="2014-11" db="EMBL/GenBank/DDBJ databases">
        <title>Genetic blueprint of the zoonotic pathogen Toxocara canis.</title>
        <authorList>
            <person name="Zhu X.-Q."/>
            <person name="Korhonen P.K."/>
            <person name="Cai H."/>
            <person name="Young N.D."/>
            <person name="Nejsum P."/>
            <person name="von Samson-Himmelstjerna G."/>
            <person name="Boag P.R."/>
            <person name="Tan P."/>
            <person name="Li Q."/>
            <person name="Min J."/>
            <person name="Yang Y."/>
            <person name="Wang X."/>
            <person name="Fang X."/>
            <person name="Hall R.S."/>
            <person name="Hofmann A."/>
            <person name="Sternberg P.W."/>
            <person name="Jex A.R."/>
            <person name="Gasser R.B."/>
        </authorList>
    </citation>
    <scope>NUCLEOTIDE SEQUENCE [LARGE SCALE GENOMIC DNA]</scope>
    <source>
        <strain evidence="2">PN_DK_2014</strain>
    </source>
</reference>
<gene>
    <name evidence="2" type="ORF">Tcan_16261</name>
</gene>
<keyword evidence="3" id="KW-1185">Reference proteome</keyword>
<dbReference type="EMBL" id="JPKZ01002783">
    <property type="protein sequence ID" value="KHN75062.1"/>
    <property type="molecule type" value="Genomic_DNA"/>
</dbReference>
<comment type="caution">
    <text evidence="2">The sequence shown here is derived from an EMBL/GenBank/DDBJ whole genome shotgun (WGS) entry which is preliminary data.</text>
</comment>
<dbReference type="Proteomes" id="UP000031036">
    <property type="component" value="Unassembled WGS sequence"/>
</dbReference>
<accession>A0A0B2V0X7</accession>
<protein>
    <submittedName>
        <fullName evidence="2">Uncharacterized protein</fullName>
    </submittedName>
</protein>
<evidence type="ECO:0000313" key="2">
    <source>
        <dbReference type="EMBL" id="KHN75062.1"/>
    </source>
</evidence>
<name>A0A0B2V0X7_TOXCA</name>
<evidence type="ECO:0000313" key="3">
    <source>
        <dbReference type="Proteomes" id="UP000031036"/>
    </source>
</evidence>
<feature type="region of interest" description="Disordered" evidence="1">
    <location>
        <begin position="32"/>
        <end position="60"/>
    </location>
</feature>